<dbReference type="EMBL" id="CANTUO010000004">
    <property type="protein sequence ID" value="CAI5759342.1"/>
    <property type="molecule type" value="Genomic_DNA"/>
</dbReference>
<evidence type="ECO:0000256" key="2">
    <source>
        <dbReference type="ARBA" id="ARBA00009792"/>
    </source>
</evidence>
<dbReference type="Pfam" id="PF07748">
    <property type="entry name" value="Glyco_hydro_38C"/>
    <property type="match status" value="1"/>
</dbReference>
<dbReference type="GO" id="GO:0046872">
    <property type="term" value="F:metal ion binding"/>
    <property type="evidence" value="ECO:0007669"/>
    <property type="project" value="UniProtKB-KW"/>
</dbReference>
<dbReference type="AlphaFoldDB" id="A0A9W4TYE1"/>
<name>A0A9W4TYE1_9ASCO</name>
<dbReference type="Proteomes" id="UP001152885">
    <property type="component" value="Unassembled WGS sequence"/>
</dbReference>
<evidence type="ECO:0000256" key="1">
    <source>
        <dbReference type="ARBA" id="ARBA00000365"/>
    </source>
</evidence>
<keyword evidence="6" id="KW-0326">Glycosidase</keyword>
<dbReference type="GO" id="GO:0000329">
    <property type="term" value="C:fungal-type vacuole membrane"/>
    <property type="evidence" value="ECO:0007669"/>
    <property type="project" value="TreeGrafter"/>
</dbReference>
<comment type="function">
    <text evidence="7">Degrades free oligosaccharides in the vacuole.</text>
</comment>
<dbReference type="InterPro" id="IPR041147">
    <property type="entry name" value="GH38_C"/>
</dbReference>
<dbReference type="Gene3D" id="3.20.110.10">
    <property type="entry name" value="Glycoside hydrolase 38, N terminal domain"/>
    <property type="match status" value="1"/>
</dbReference>
<evidence type="ECO:0000256" key="5">
    <source>
        <dbReference type="ARBA" id="ARBA00022801"/>
    </source>
</evidence>
<dbReference type="GO" id="GO:0006013">
    <property type="term" value="P:mannose metabolic process"/>
    <property type="evidence" value="ECO:0007669"/>
    <property type="project" value="InterPro"/>
</dbReference>
<dbReference type="EC" id="3.2.1.24" evidence="3"/>
<evidence type="ECO:0000256" key="4">
    <source>
        <dbReference type="ARBA" id="ARBA00022723"/>
    </source>
</evidence>
<evidence type="ECO:0000256" key="8">
    <source>
        <dbReference type="ARBA" id="ARBA00071615"/>
    </source>
</evidence>
<reference evidence="10" key="1">
    <citation type="submission" date="2022-12" db="EMBL/GenBank/DDBJ databases">
        <authorList>
            <person name="Brejova B."/>
        </authorList>
    </citation>
    <scope>NUCLEOTIDE SEQUENCE</scope>
</reference>
<dbReference type="InterPro" id="IPR011013">
    <property type="entry name" value="Gal_mutarotase_sf_dom"/>
</dbReference>
<evidence type="ECO:0000256" key="3">
    <source>
        <dbReference type="ARBA" id="ARBA00012752"/>
    </source>
</evidence>
<dbReference type="InterPro" id="IPR011682">
    <property type="entry name" value="Glyco_hydro_38_C"/>
</dbReference>
<dbReference type="GO" id="GO:0030246">
    <property type="term" value="F:carbohydrate binding"/>
    <property type="evidence" value="ECO:0007669"/>
    <property type="project" value="InterPro"/>
</dbReference>
<dbReference type="PANTHER" id="PTHR46017:SF1">
    <property type="entry name" value="ALPHA-MANNOSIDASE 2C1"/>
    <property type="match status" value="1"/>
</dbReference>
<evidence type="ECO:0000256" key="7">
    <source>
        <dbReference type="ARBA" id="ARBA00054985"/>
    </source>
</evidence>
<dbReference type="SUPFAM" id="SSF88688">
    <property type="entry name" value="Families 57/38 glycoside transferase middle domain"/>
    <property type="match status" value="1"/>
</dbReference>
<dbReference type="FunFam" id="3.20.110.10:FF:000002">
    <property type="entry name" value="alpha-mannosidase 2C1 isoform X1"/>
    <property type="match status" value="1"/>
</dbReference>
<dbReference type="InterPro" id="IPR054723">
    <property type="entry name" value="Ams1-like_N"/>
</dbReference>
<dbReference type="GO" id="GO:0009313">
    <property type="term" value="P:oligosaccharide catabolic process"/>
    <property type="evidence" value="ECO:0007669"/>
    <property type="project" value="TreeGrafter"/>
</dbReference>
<keyword evidence="4" id="KW-0479">Metal-binding</keyword>
<proteinExistence type="inferred from homology"/>
<dbReference type="PANTHER" id="PTHR46017">
    <property type="entry name" value="ALPHA-MANNOSIDASE 2C1"/>
    <property type="match status" value="1"/>
</dbReference>
<dbReference type="Gene3D" id="1.20.1270.50">
    <property type="entry name" value="Glycoside hydrolase family 38, central domain"/>
    <property type="match status" value="1"/>
</dbReference>
<dbReference type="Pfam" id="PF22907">
    <property type="entry name" value="Ams1-like_1st"/>
    <property type="match status" value="1"/>
</dbReference>
<dbReference type="InterPro" id="IPR015341">
    <property type="entry name" value="Glyco_hydro_38_cen"/>
</dbReference>
<comment type="similarity">
    <text evidence="2">Belongs to the glycosyl hydrolase 38 family.</text>
</comment>
<feature type="domain" description="Glycoside hydrolase family 38 central" evidence="9">
    <location>
        <begin position="546"/>
        <end position="626"/>
    </location>
</feature>
<comment type="catalytic activity">
    <reaction evidence="1">
        <text>Hydrolysis of terminal, non-reducing alpha-D-mannose residues in alpha-D-mannosides.</text>
        <dbReference type="EC" id="3.2.1.24"/>
    </reaction>
</comment>
<dbReference type="SUPFAM" id="SSF88713">
    <property type="entry name" value="Glycoside hydrolase/deacetylase"/>
    <property type="match status" value="1"/>
</dbReference>
<protein>
    <recommendedName>
        <fullName evidence="8">Alpha-mannosidase</fullName>
        <ecNumber evidence="3">3.2.1.24</ecNumber>
    </recommendedName>
</protein>
<comment type="caution">
    <text evidence="10">The sequence shown here is derived from an EMBL/GenBank/DDBJ whole genome shotgun (WGS) entry which is preliminary data.</text>
</comment>
<accession>A0A9W4TYE1</accession>
<dbReference type="Pfam" id="PF09261">
    <property type="entry name" value="Alpha-mann_mid"/>
    <property type="match status" value="1"/>
</dbReference>
<evidence type="ECO:0000256" key="6">
    <source>
        <dbReference type="ARBA" id="ARBA00023295"/>
    </source>
</evidence>
<organism evidence="10 11">
    <name type="scientific">Candida verbasci</name>
    <dbReference type="NCBI Taxonomy" id="1227364"/>
    <lineage>
        <taxon>Eukaryota</taxon>
        <taxon>Fungi</taxon>
        <taxon>Dikarya</taxon>
        <taxon>Ascomycota</taxon>
        <taxon>Saccharomycotina</taxon>
        <taxon>Pichiomycetes</taxon>
        <taxon>Debaryomycetaceae</taxon>
        <taxon>Candida/Lodderomyces clade</taxon>
        <taxon>Candida</taxon>
    </lineage>
</organism>
<keyword evidence="5" id="KW-0378">Hydrolase</keyword>
<dbReference type="InterPro" id="IPR027291">
    <property type="entry name" value="Glyco_hydro_38_N_sf"/>
</dbReference>
<dbReference type="FunFam" id="2.70.98.30:FF:000001">
    <property type="entry name" value="alpha-mannosidase 2C1 isoform X2"/>
    <property type="match status" value="1"/>
</dbReference>
<dbReference type="Pfam" id="PF01074">
    <property type="entry name" value="Glyco_hydro_38N"/>
    <property type="match status" value="1"/>
</dbReference>
<dbReference type="InterPro" id="IPR037094">
    <property type="entry name" value="Glyco_hydro_38_cen_sf"/>
</dbReference>
<dbReference type="FunFam" id="1.20.1270.50:FF:000004">
    <property type="entry name" value="alpha-mannosidase 2C1 isoform X1"/>
    <property type="match status" value="1"/>
</dbReference>
<evidence type="ECO:0000313" key="11">
    <source>
        <dbReference type="Proteomes" id="UP001152885"/>
    </source>
</evidence>
<dbReference type="GO" id="GO:0004559">
    <property type="term" value="F:alpha-mannosidase activity"/>
    <property type="evidence" value="ECO:0007669"/>
    <property type="project" value="UniProtKB-EC"/>
</dbReference>
<dbReference type="InterPro" id="IPR011330">
    <property type="entry name" value="Glyco_hydro/deAcase_b/a-brl"/>
</dbReference>
<dbReference type="SMART" id="SM00872">
    <property type="entry name" value="Alpha-mann_mid"/>
    <property type="match status" value="1"/>
</dbReference>
<dbReference type="InterPro" id="IPR028995">
    <property type="entry name" value="Glyco_hydro_57/38_cen_sf"/>
</dbReference>
<dbReference type="OrthoDB" id="10261055at2759"/>
<dbReference type="Pfam" id="PF17677">
    <property type="entry name" value="Glyco_hydro38C2"/>
    <property type="match status" value="1"/>
</dbReference>
<sequence length="1098" mass="126101">MSYSSFNHQPNFKPIDHLYVDRLRQFTDTGGQYHNLNLTKFYDIKRTQLSNLKAWKVPDDKDGKTLRPLFKDINFKEVEWQDIGLGFMFGPSWKSWWVKFELIIPQDYLKYEGLEIEWDSSSEGLIYNSDGLPLQAFTGGDRNIFSLPEQYRITKPQVFFIEVACNGMFGNGAEGEPDPNRYFRLNKAHLVVPNLEARRLFYDFWIIGDAAREFPNGAWQKYQAADVANRIMNVFDPENVNSIKDCRKLAQQILGSDINSDEVFNKNPFPRIDVFGVGNCHIDTAWEWPFAETKRKIVRSWTTQLKICDEYPEYVFVASQMQQFKWLKELHPEILDQIHEKFKLNQFIPIGGSWVENDTNLPNGESLIRQFLLGQNWLLEEFGFQSGVFWLPDTFGYSSQIPQICQIVGIEKFLTQKLSWNNINTFPLSTFNWKGIDGSQVLVHMPPANTYTALAHFGDVVRSSTQNKNMRNVPTSLLLYGFGDGGGGPTPEMIEKLRRCRGLANTNGLIPTVELGVTIDDFYDHILENSNQGSELPTWTGEIYLEFHRGTYTTQANIKKFMRLGEIKLHDLELIASLTSIKYPKDYQYPSKELRILWENLCLCQFHDVLPGSCIGMVYYDEVYPMLTKLLKEVDLLTFKALRIGKEKSNSPSVVNTLPWDRYNEIIHVEKEQDEELFAQLKKDKVGILSNDRVLKVSVDHVSGKSQFNKKLKYPASITRNDSFFILSNKLLTVKISNTGILTSLYDEVNQREIIDTTKTNQTYQDNQYIGGNQFILFDDQPLNFPAWDTELYSLEKFKLLTGSNVEILTNDELESSLIVTHKISADSHIKTTISLAGSNQEHSNSFVKFASTVEWHETYKFLKVQFPITLNTTLNANYETQFGLTSRPTHFNTTWDIARFEVCHHKFMDLSEYNYGVSILNNSKYGAAIHGNLMRLSLLRSPKAPDNKADMGTHHFEYAIYPHNGPLSMDTVKLGWNFNYKLVPKKSYDSELFNLIKLETEGSLVLSHVKRGEYDDGISNYKSLIKKGEKSLVLRVYEALGGKSNGTIVLDKGLGVKSVFKTCGLERDIEELKIGKDGKVDIELKAFEIATFKLYLK</sequence>
<dbReference type="InterPro" id="IPR000602">
    <property type="entry name" value="Glyco_hydro_38_N"/>
</dbReference>
<evidence type="ECO:0000313" key="10">
    <source>
        <dbReference type="EMBL" id="CAI5759342.1"/>
    </source>
</evidence>
<evidence type="ECO:0000259" key="9">
    <source>
        <dbReference type="SMART" id="SM00872"/>
    </source>
</evidence>
<gene>
    <name evidence="10" type="ORF">CANVERA_P3852</name>
</gene>
<dbReference type="Gene3D" id="2.70.98.30">
    <property type="entry name" value="Golgi alpha-mannosidase II, domain 4"/>
    <property type="match status" value="1"/>
</dbReference>
<keyword evidence="11" id="KW-1185">Reference proteome</keyword>
<dbReference type="SUPFAM" id="SSF74650">
    <property type="entry name" value="Galactose mutarotase-like"/>
    <property type="match status" value="1"/>
</dbReference>